<dbReference type="PANTHER" id="PTHR12322">
    <property type="entry name" value="DOUBLESEX AND MAB-3 RELATED TRANSCRIPTION FACTOR DMRT"/>
    <property type="match status" value="1"/>
</dbReference>
<dbReference type="PROSITE" id="PS50809">
    <property type="entry name" value="DM_2"/>
    <property type="match status" value="1"/>
</dbReference>
<dbReference type="EMBL" id="CAKKLH010000311">
    <property type="protein sequence ID" value="CAH0111210.1"/>
    <property type="molecule type" value="Genomic_DNA"/>
</dbReference>
<sequence length="441" mass="47099">METSSNNKSLMAMNHGSASSSNGNGAALRRPKCARCRNHGVISWLKGHKRHCRFKDCLCVKCNLIAERQRVMAAQVALKRQQATEDAIALGLRSVATGTRMPFLPPGPIFGGRDSPKKEELLDESMYNSGSDDEELRAIGQEHQQRTVEKVLNLALNNNADQTNMESSSGLPKDRAVQHHGSLDMLTRVFPFHPKNAVESALETCGGDVAKAVQQLVGHQPHHHSSSSGIIPTSNAEEIPTMTSNKTSIVGNNLLVTASGSNKSAFLPTSSSSNLLPATSSPNRPVYAPTSSSASSMVYPSALRMMSSYPTAAGMMSFLHPSAYFAAAASAAAAAASSPHSYPWLFPNHYRPSALVTPQHHQFQHLCLPGCSVCPISTSAGTSSSSSSPGESASYNPNGNNIIKASNNMMFASSSPEDMFKSNLGRNKDLLFQQSSSSNNH</sequence>
<dbReference type="GO" id="GO:0046872">
    <property type="term" value="F:metal ion binding"/>
    <property type="evidence" value="ECO:0007669"/>
    <property type="project" value="UniProtKB-KW"/>
</dbReference>
<dbReference type="InterPro" id="IPR036407">
    <property type="entry name" value="DM_DNA-bd_sf"/>
</dbReference>
<keyword evidence="3 6" id="KW-0862">Zinc</keyword>
<keyword evidence="10" id="KW-1185">Reference proteome</keyword>
<dbReference type="SUPFAM" id="SSF46934">
    <property type="entry name" value="UBA-like"/>
    <property type="match status" value="1"/>
</dbReference>
<dbReference type="InterPro" id="IPR005173">
    <property type="entry name" value="DMA"/>
</dbReference>
<dbReference type="GO" id="GO:0005634">
    <property type="term" value="C:nucleus"/>
    <property type="evidence" value="ECO:0007669"/>
    <property type="project" value="UniProtKB-SubCell"/>
</dbReference>
<evidence type="ECO:0000256" key="4">
    <source>
        <dbReference type="ARBA" id="ARBA00023125"/>
    </source>
</evidence>
<dbReference type="InterPro" id="IPR001275">
    <property type="entry name" value="DM_DNA-bd"/>
</dbReference>
<name>A0A8J2WM39_9CRUS</name>
<dbReference type="GO" id="GO:0000978">
    <property type="term" value="F:RNA polymerase II cis-regulatory region sequence-specific DNA binding"/>
    <property type="evidence" value="ECO:0007669"/>
    <property type="project" value="TreeGrafter"/>
</dbReference>
<feature type="domain" description="DM" evidence="8">
    <location>
        <begin position="33"/>
        <end position="80"/>
    </location>
</feature>
<dbReference type="AlphaFoldDB" id="A0A8J2WM39"/>
<evidence type="ECO:0000313" key="9">
    <source>
        <dbReference type="EMBL" id="CAH0111210.1"/>
    </source>
</evidence>
<dbReference type="Gene3D" id="4.10.1040.10">
    <property type="entry name" value="DM DNA-binding domain"/>
    <property type="match status" value="1"/>
</dbReference>
<keyword evidence="2 6" id="KW-0479">Metal-binding</keyword>
<dbReference type="PANTHER" id="PTHR12322:SF118">
    <property type="entry name" value="DM DOMAIN-CONTAINING PROTEIN"/>
    <property type="match status" value="1"/>
</dbReference>
<dbReference type="InterPro" id="IPR026607">
    <property type="entry name" value="DMRT"/>
</dbReference>
<dbReference type="Pfam" id="PF00751">
    <property type="entry name" value="DM"/>
    <property type="match status" value="1"/>
</dbReference>
<keyword evidence="4 6" id="KW-0238">DNA-binding</keyword>
<gene>
    <name evidence="9" type="ORF">DGAL_LOCUS14846</name>
</gene>
<dbReference type="OrthoDB" id="6162476at2759"/>
<feature type="compositionally biased region" description="Polar residues" evidence="7">
    <location>
        <begin position="432"/>
        <end position="441"/>
    </location>
</feature>
<comment type="subcellular location">
    <subcellularLocation>
        <location evidence="6">Nucleus</location>
    </subcellularLocation>
</comment>
<feature type="region of interest" description="Disordered" evidence="7">
    <location>
        <begin position="417"/>
        <end position="441"/>
    </location>
</feature>
<organism evidence="9 10">
    <name type="scientific">Daphnia galeata</name>
    <dbReference type="NCBI Taxonomy" id="27404"/>
    <lineage>
        <taxon>Eukaryota</taxon>
        <taxon>Metazoa</taxon>
        <taxon>Ecdysozoa</taxon>
        <taxon>Arthropoda</taxon>
        <taxon>Crustacea</taxon>
        <taxon>Branchiopoda</taxon>
        <taxon>Diplostraca</taxon>
        <taxon>Cladocera</taxon>
        <taxon>Anomopoda</taxon>
        <taxon>Daphniidae</taxon>
        <taxon>Daphnia</taxon>
    </lineage>
</organism>
<dbReference type="CDD" id="cd14417">
    <property type="entry name" value="CUE_DMA_DMRTA1"/>
    <property type="match status" value="1"/>
</dbReference>
<evidence type="ECO:0000256" key="7">
    <source>
        <dbReference type="SAM" id="MobiDB-lite"/>
    </source>
</evidence>
<reference evidence="9" key="1">
    <citation type="submission" date="2021-11" db="EMBL/GenBank/DDBJ databases">
        <authorList>
            <person name="Schell T."/>
        </authorList>
    </citation>
    <scope>NUCLEOTIDE SEQUENCE</scope>
    <source>
        <strain evidence="9">M5</strain>
    </source>
</reference>
<accession>A0A8J2WM39</accession>
<dbReference type="PROSITE" id="PS40000">
    <property type="entry name" value="DM_1"/>
    <property type="match status" value="1"/>
</dbReference>
<protein>
    <recommendedName>
        <fullName evidence="8">DM domain-containing protein</fullName>
    </recommendedName>
</protein>
<dbReference type="FunFam" id="4.10.1040.10:FF:000001">
    <property type="entry name" value="doublesex- and mab-3-related transcription factor 1"/>
    <property type="match status" value="1"/>
</dbReference>
<comment type="similarity">
    <text evidence="1">Belongs to the DMRT family.</text>
</comment>
<comment type="caution">
    <text evidence="9">The sequence shown here is derived from an EMBL/GenBank/DDBJ whole genome shotgun (WGS) entry which is preliminary data.</text>
</comment>
<dbReference type="InterPro" id="IPR009060">
    <property type="entry name" value="UBA-like_sf"/>
</dbReference>
<dbReference type="SMART" id="SM00301">
    <property type="entry name" value="DM"/>
    <property type="match status" value="1"/>
</dbReference>
<dbReference type="Proteomes" id="UP000789390">
    <property type="component" value="Unassembled WGS sequence"/>
</dbReference>
<evidence type="ECO:0000256" key="3">
    <source>
        <dbReference type="ARBA" id="ARBA00022833"/>
    </source>
</evidence>
<dbReference type="GO" id="GO:0000981">
    <property type="term" value="F:DNA-binding transcription factor activity, RNA polymerase II-specific"/>
    <property type="evidence" value="ECO:0007669"/>
    <property type="project" value="TreeGrafter"/>
</dbReference>
<evidence type="ECO:0000256" key="6">
    <source>
        <dbReference type="PROSITE-ProRule" id="PRU00070"/>
    </source>
</evidence>
<feature type="region of interest" description="Disordered" evidence="7">
    <location>
        <begin position="271"/>
        <end position="290"/>
    </location>
</feature>
<proteinExistence type="inferred from homology"/>
<evidence type="ECO:0000256" key="5">
    <source>
        <dbReference type="ARBA" id="ARBA00023242"/>
    </source>
</evidence>
<dbReference type="Pfam" id="PF03474">
    <property type="entry name" value="DMA"/>
    <property type="match status" value="1"/>
</dbReference>
<evidence type="ECO:0000256" key="1">
    <source>
        <dbReference type="ARBA" id="ARBA00006834"/>
    </source>
</evidence>
<feature type="compositionally biased region" description="Low complexity" evidence="7">
    <location>
        <begin position="14"/>
        <end position="25"/>
    </location>
</feature>
<dbReference type="GO" id="GO:0007548">
    <property type="term" value="P:sex differentiation"/>
    <property type="evidence" value="ECO:0007669"/>
    <property type="project" value="TreeGrafter"/>
</dbReference>
<evidence type="ECO:0000256" key="2">
    <source>
        <dbReference type="ARBA" id="ARBA00022723"/>
    </source>
</evidence>
<evidence type="ECO:0000313" key="10">
    <source>
        <dbReference type="Proteomes" id="UP000789390"/>
    </source>
</evidence>
<keyword evidence="5 6" id="KW-0539">Nucleus</keyword>
<dbReference type="SUPFAM" id="SSF82927">
    <property type="entry name" value="Cysteine-rich DNA binding domain, (DM domain)"/>
    <property type="match status" value="1"/>
</dbReference>
<feature type="DNA-binding region" description="DM" evidence="6">
    <location>
        <begin position="33"/>
        <end position="80"/>
    </location>
</feature>
<evidence type="ECO:0000259" key="8">
    <source>
        <dbReference type="PROSITE" id="PS50809"/>
    </source>
</evidence>
<feature type="region of interest" description="Disordered" evidence="7">
    <location>
        <begin position="1"/>
        <end position="25"/>
    </location>
</feature>